<evidence type="ECO:0000313" key="2">
    <source>
        <dbReference type="Proteomes" id="UP000054324"/>
    </source>
</evidence>
<evidence type="ECO:0000313" key="1">
    <source>
        <dbReference type="EMBL" id="KER29693.1"/>
    </source>
</evidence>
<dbReference type="RefSeq" id="XP_009166522.1">
    <property type="nucleotide sequence ID" value="XM_009168258.1"/>
</dbReference>
<dbReference type="EMBL" id="KL596673">
    <property type="protein sequence ID" value="KER29693.1"/>
    <property type="molecule type" value="Genomic_DNA"/>
</dbReference>
<dbReference type="AlphaFoldDB" id="A0A074ZQN1"/>
<protein>
    <submittedName>
        <fullName evidence="1">Uncharacterized protein</fullName>
    </submittedName>
</protein>
<organism evidence="1 2">
    <name type="scientific">Opisthorchis viverrini</name>
    <name type="common">Southeast Asian liver fluke</name>
    <dbReference type="NCBI Taxonomy" id="6198"/>
    <lineage>
        <taxon>Eukaryota</taxon>
        <taxon>Metazoa</taxon>
        <taxon>Spiralia</taxon>
        <taxon>Lophotrochozoa</taxon>
        <taxon>Platyhelminthes</taxon>
        <taxon>Trematoda</taxon>
        <taxon>Digenea</taxon>
        <taxon>Opisthorchiida</taxon>
        <taxon>Opisthorchiata</taxon>
        <taxon>Opisthorchiidae</taxon>
        <taxon>Opisthorchis</taxon>
    </lineage>
</organism>
<accession>A0A074ZQN1</accession>
<dbReference type="Proteomes" id="UP000054324">
    <property type="component" value="Unassembled WGS sequence"/>
</dbReference>
<dbReference type="GeneID" id="20317898"/>
<reference evidence="1 2" key="1">
    <citation type="submission" date="2013-11" db="EMBL/GenBank/DDBJ databases">
        <title>Opisthorchis viverrini - life in the bile duct.</title>
        <authorList>
            <person name="Young N.D."/>
            <person name="Nagarajan N."/>
            <person name="Lin S.J."/>
            <person name="Korhonen P.K."/>
            <person name="Jex A.R."/>
            <person name="Hall R.S."/>
            <person name="Safavi-Hemami H."/>
            <person name="Kaewkong W."/>
            <person name="Bertrand D."/>
            <person name="Gao S."/>
            <person name="Seet Q."/>
            <person name="Wongkham S."/>
            <person name="Teh B.T."/>
            <person name="Wongkham C."/>
            <person name="Intapan P.M."/>
            <person name="Maleewong W."/>
            <person name="Yang X."/>
            <person name="Hu M."/>
            <person name="Wang Z."/>
            <person name="Hofmann A."/>
            <person name="Sternberg P.W."/>
            <person name="Tan P."/>
            <person name="Wang J."/>
            <person name="Gasser R.B."/>
        </authorList>
    </citation>
    <scope>NUCLEOTIDE SEQUENCE [LARGE SCALE GENOMIC DNA]</scope>
</reference>
<sequence>MNQNGTTFEKYTHLRINLVLTGDSPGNQLNLVFIANSSSLQQHKVAENSSTAHDRFRPSWGSSVGRDPRVSVILVFFLKPN</sequence>
<gene>
    <name evidence="1" type="ORF">T265_03711</name>
</gene>
<keyword evidence="2" id="KW-1185">Reference proteome</keyword>
<dbReference type="OrthoDB" id="39497at2759"/>
<dbReference type="CTD" id="20317898"/>
<dbReference type="KEGG" id="ovi:T265_03711"/>
<name>A0A074ZQN1_OPIVI</name>
<proteinExistence type="predicted"/>